<evidence type="ECO:0000313" key="1">
    <source>
        <dbReference type="EMBL" id="SHG97851.1"/>
    </source>
</evidence>
<accession>A0A1M5P7N5</accession>
<dbReference type="Proteomes" id="UP000184532">
    <property type="component" value="Unassembled WGS sequence"/>
</dbReference>
<dbReference type="AlphaFoldDB" id="A0A1M5P7N5"/>
<proteinExistence type="predicted"/>
<reference evidence="2" key="1">
    <citation type="submission" date="2016-11" db="EMBL/GenBank/DDBJ databases">
        <authorList>
            <person name="Varghese N."/>
            <person name="Submissions S."/>
        </authorList>
    </citation>
    <scope>NUCLEOTIDE SEQUENCE [LARGE SCALE GENOMIC DNA]</scope>
    <source>
        <strain evidence="2">DSM 22638</strain>
    </source>
</reference>
<evidence type="ECO:0000313" key="2">
    <source>
        <dbReference type="Proteomes" id="UP000184532"/>
    </source>
</evidence>
<sequence length="158" mass="18199">MKTKLFFFGSLGLLILFLLSFNKIKKPDNLTPLNSDFDGRVVGFRYLKLLPETQPHKLEKFAKEQLTPTFRTKVPGVESYIFKGQRGDNKDGYVHILIFDSERTRDFYFPIEGEGEPGIPEAALKLWRPGQIMLLDSLPKYTQPLTSQAGYTDYIFLE</sequence>
<name>A0A1M5P7N5_9FLAO</name>
<dbReference type="STRING" id="570519.SAMN04488116_3121"/>
<dbReference type="OrthoDB" id="1490673at2"/>
<keyword evidence="2" id="KW-1185">Reference proteome</keyword>
<organism evidence="1 2">
    <name type="scientific">Flagellimonas flava</name>
    <dbReference type="NCBI Taxonomy" id="570519"/>
    <lineage>
        <taxon>Bacteria</taxon>
        <taxon>Pseudomonadati</taxon>
        <taxon>Bacteroidota</taxon>
        <taxon>Flavobacteriia</taxon>
        <taxon>Flavobacteriales</taxon>
        <taxon>Flavobacteriaceae</taxon>
        <taxon>Flagellimonas</taxon>
    </lineage>
</organism>
<dbReference type="RefSeq" id="WP_131819094.1">
    <property type="nucleotide sequence ID" value="NZ_FQWL01000006.1"/>
</dbReference>
<protein>
    <submittedName>
        <fullName evidence="1">Uncharacterized protein</fullName>
    </submittedName>
</protein>
<dbReference type="EMBL" id="FQWL01000006">
    <property type="protein sequence ID" value="SHG97851.1"/>
    <property type="molecule type" value="Genomic_DNA"/>
</dbReference>
<gene>
    <name evidence="1" type="ORF">SAMN04488116_3121</name>
</gene>